<dbReference type="EMBL" id="JBDJNQ010000007">
    <property type="protein sequence ID" value="MEN5378710.1"/>
    <property type="molecule type" value="Genomic_DNA"/>
</dbReference>
<sequence>MDDKLIEQLNLWHEKSKHRQIIETLEQLPASELTYTLKNMLGRAYNNISDYGKALDILLSERTAGAEDPLWNFRVGYAYYYGKEYEKALPYFQKSAALGDSTAKNFEEWCVQELKNKMEQPPTNDGADLDKKWFDFTSQFVDKLSNNENDWNALSEHEQELAALWKLEMDMYNGGFLQFFCNWGTACYGHAVRALMRLKATESLAVIQKQYEIIEHLEDNQEIEKLWDIPNYLTDAEQHEISEVLDVQYWDNKDQIIEKTFTVYADLMDNNEGNTERKSTLNQIAWSFSSEAYTDAALFDEEVMQYQKDIFGSAERWNPNEIVLNASAVQIQYEAWIMKPSDLLENERLISEDEDIFDGEADDEGYQVEIVAQFKADNGQNFSALEFLMKAHNQQANKELGDHVFFEGIAEEPTEVDGVPTYYIACGS</sequence>
<organism evidence="2 3">
    <name type="scientific">Sphingobacterium kitahiroshimense</name>
    <dbReference type="NCBI Taxonomy" id="470446"/>
    <lineage>
        <taxon>Bacteria</taxon>
        <taxon>Pseudomonadati</taxon>
        <taxon>Bacteroidota</taxon>
        <taxon>Sphingobacteriia</taxon>
        <taxon>Sphingobacteriales</taxon>
        <taxon>Sphingobacteriaceae</taxon>
        <taxon>Sphingobacterium</taxon>
    </lineage>
</organism>
<dbReference type="Gene3D" id="1.25.40.10">
    <property type="entry name" value="Tetratricopeptide repeat domain"/>
    <property type="match status" value="1"/>
</dbReference>
<dbReference type="SUPFAM" id="SSF48452">
    <property type="entry name" value="TPR-like"/>
    <property type="match status" value="1"/>
</dbReference>
<reference evidence="2 3" key="1">
    <citation type="submission" date="2024-04" db="EMBL/GenBank/DDBJ databases">
        <title>WGS of bacteria from Torrens River.</title>
        <authorList>
            <person name="Wyrsch E.R."/>
            <person name="Drigo B."/>
        </authorList>
    </citation>
    <scope>NUCLEOTIDE SEQUENCE [LARGE SCALE GENOMIC DNA]</scope>
    <source>
        <strain evidence="2 3">TWI391</strain>
    </source>
</reference>
<name>A0ABV0BVA1_9SPHI</name>
<dbReference type="Pfam" id="PF14300">
    <property type="entry name" value="DMP19"/>
    <property type="match status" value="1"/>
</dbReference>
<comment type="caution">
    <text evidence="2">The sequence shown here is derived from an EMBL/GenBank/DDBJ whole genome shotgun (WGS) entry which is preliminary data.</text>
</comment>
<evidence type="ECO:0000313" key="3">
    <source>
        <dbReference type="Proteomes" id="UP001409291"/>
    </source>
</evidence>
<feature type="domain" description="DNA mimic protein DMP19 C-terminal" evidence="1">
    <location>
        <begin position="153"/>
        <end position="257"/>
    </location>
</feature>
<protein>
    <submittedName>
        <fullName evidence="2">DUF4375 domain-containing protein</fullName>
    </submittedName>
</protein>
<dbReference type="InterPro" id="IPR025402">
    <property type="entry name" value="DMP19_C"/>
</dbReference>
<dbReference type="Proteomes" id="UP001409291">
    <property type="component" value="Unassembled WGS sequence"/>
</dbReference>
<proteinExistence type="predicted"/>
<evidence type="ECO:0000313" key="2">
    <source>
        <dbReference type="EMBL" id="MEN5378710.1"/>
    </source>
</evidence>
<dbReference type="RefSeq" id="WP_346581629.1">
    <property type="nucleotide sequence ID" value="NZ_JBDJLH010000002.1"/>
</dbReference>
<evidence type="ECO:0000259" key="1">
    <source>
        <dbReference type="Pfam" id="PF14300"/>
    </source>
</evidence>
<keyword evidence="3" id="KW-1185">Reference proteome</keyword>
<dbReference type="InterPro" id="IPR011990">
    <property type="entry name" value="TPR-like_helical_dom_sf"/>
</dbReference>
<dbReference type="Gene3D" id="1.20.1420.60">
    <property type="match status" value="1"/>
</dbReference>
<gene>
    <name evidence="2" type="ORF">ABE541_15715</name>
</gene>
<accession>A0ABV0BVA1</accession>